<accession>A0A2V2Z3Q5</accession>
<dbReference type="Proteomes" id="UP000246635">
    <property type="component" value="Unassembled WGS sequence"/>
</dbReference>
<name>A0A2V2Z3Q5_9BACL</name>
<evidence type="ECO:0000313" key="1">
    <source>
        <dbReference type="EMBL" id="PWW04853.1"/>
    </source>
</evidence>
<dbReference type="Pfam" id="PF13419">
    <property type="entry name" value="HAD_2"/>
    <property type="match status" value="1"/>
</dbReference>
<dbReference type="SUPFAM" id="SSF56784">
    <property type="entry name" value="HAD-like"/>
    <property type="match status" value="1"/>
</dbReference>
<dbReference type="InterPro" id="IPR023214">
    <property type="entry name" value="HAD_sf"/>
</dbReference>
<dbReference type="RefSeq" id="WP_110043959.1">
    <property type="nucleotide sequence ID" value="NZ_CP054612.1"/>
</dbReference>
<comment type="caution">
    <text evidence="1">The sequence shown here is derived from an EMBL/GenBank/DDBJ whole genome shotgun (WGS) entry which is preliminary data.</text>
</comment>
<dbReference type="InterPro" id="IPR010037">
    <property type="entry name" value="FkbH_domain"/>
</dbReference>
<evidence type="ECO:0000313" key="2">
    <source>
        <dbReference type="Proteomes" id="UP000246635"/>
    </source>
</evidence>
<dbReference type="InterPro" id="IPR010033">
    <property type="entry name" value="HAD_SF_ppase_IIIC"/>
</dbReference>
<reference evidence="1 2" key="1">
    <citation type="submission" date="2018-05" db="EMBL/GenBank/DDBJ databases">
        <title>Genomic Encyclopedia of Type Strains, Phase III (KMG-III): the genomes of soil and plant-associated and newly described type strains.</title>
        <authorList>
            <person name="Whitman W."/>
        </authorList>
    </citation>
    <scope>NUCLEOTIDE SEQUENCE [LARGE SCALE GENOMIC DNA]</scope>
    <source>
        <strain evidence="1 2">CECT 5696</strain>
    </source>
</reference>
<dbReference type="SUPFAM" id="SSF55729">
    <property type="entry name" value="Acyl-CoA N-acyltransferases (Nat)"/>
    <property type="match status" value="1"/>
</dbReference>
<dbReference type="InterPro" id="IPR036412">
    <property type="entry name" value="HAD-like_sf"/>
</dbReference>
<organism evidence="1 2">
    <name type="scientific">Paenibacillus cellulosilyticus</name>
    <dbReference type="NCBI Taxonomy" id="375489"/>
    <lineage>
        <taxon>Bacteria</taxon>
        <taxon>Bacillati</taxon>
        <taxon>Bacillota</taxon>
        <taxon>Bacilli</taxon>
        <taxon>Bacillales</taxon>
        <taxon>Paenibacillaceae</taxon>
        <taxon>Paenibacillus</taxon>
    </lineage>
</organism>
<dbReference type="Gene3D" id="3.40.50.1000">
    <property type="entry name" value="HAD superfamily/HAD-like"/>
    <property type="match status" value="1"/>
</dbReference>
<gene>
    <name evidence="1" type="ORF">DFQ01_106137</name>
</gene>
<dbReference type="InterPro" id="IPR016181">
    <property type="entry name" value="Acyl_CoA_acyltransferase"/>
</dbReference>
<sequence>MNKTVKCVIWDLDETVWNGILLENESVQLRPGILEVFDQLDQRGILQSIASRNDNGHAMQMLRDFGIDHYFLYPQINWGAKSSSVQTIAKELNIGTDSLAFVDDQPFERDEVASVMPDVLCIDASNIDTILELPQMKPRFITQDSRNRRSMMKADERRKIAEESFQGPQEQFLSSLQLQLTIHRAKEEDLQRAEELTVRTHQLNSTGYTYSYEELAQLSRSENHLLLVAELTDIYGTYGKIGLALVEVNAEVWTLMLLLMSCRVMSRGVGGVLLQQIIQSAMDRNAALQAEFKSTDRNRMMYMTFKFAGFIEKSRDGDFVLFDYALDKAPTQPSYVQVDVREVSA</sequence>
<dbReference type="EMBL" id="QGTQ01000006">
    <property type="protein sequence ID" value="PWW04853.1"/>
    <property type="molecule type" value="Genomic_DNA"/>
</dbReference>
<protein>
    <submittedName>
        <fullName evidence="1">HAD superfamily phosphatase (TIGR01681 family)/FkbH-like protein</fullName>
    </submittedName>
</protein>
<keyword evidence="2" id="KW-1185">Reference proteome</keyword>
<dbReference type="NCBIfam" id="TIGR01681">
    <property type="entry name" value="HAD-SF-IIIC"/>
    <property type="match status" value="1"/>
</dbReference>
<dbReference type="AlphaFoldDB" id="A0A2V2Z3Q5"/>
<dbReference type="InterPro" id="IPR041492">
    <property type="entry name" value="HAD_2"/>
</dbReference>
<dbReference type="OrthoDB" id="323926at2"/>
<proteinExistence type="predicted"/>
<dbReference type="Gene3D" id="3.40.630.30">
    <property type="match status" value="1"/>
</dbReference>
<dbReference type="NCBIfam" id="TIGR01686">
    <property type="entry name" value="FkbH"/>
    <property type="match status" value="1"/>
</dbReference>